<organism evidence="1">
    <name type="scientific">uncultured Spirochaetota bacterium</name>
    <dbReference type="NCBI Taxonomy" id="460511"/>
    <lineage>
        <taxon>Bacteria</taxon>
        <taxon>Pseudomonadati</taxon>
        <taxon>Spirochaetota</taxon>
        <taxon>environmental samples</taxon>
    </lineage>
</organism>
<dbReference type="AlphaFoldDB" id="A0A652ZX69"/>
<evidence type="ECO:0000313" key="1">
    <source>
        <dbReference type="EMBL" id="VBB40372.1"/>
    </source>
</evidence>
<accession>A0A652ZX69</accession>
<name>A0A652ZX69_9SPIR</name>
<reference evidence="1" key="1">
    <citation type="submission" date="2018-07" db="EMBL/GenBank/DDBJ databases">
        <authorList>
            <consortium name="Genoscope - CEA"/>
            <person name="William W."/>
        </authorList>
    </citation>
    <scope>NUCLEOTIDE SEQUENCE</scope>
    <source>
        <strain evidence="1">IK1</strain>
    </source>
</reference>
<proteinExistence type="predicted"/>
<protein>
    <recommendedName>
        <fullName evidence="2">Tyr recombinase domain-containing protein</fullName>
    </recommendedName>
</protein>
<sequence length="135" mass="15413">MGIALREAKRSRYIRIVPKFDRFKRGSKHQDTLTDEEFAKLFPEDRDELEKIWQLKDGRNHGTGILFGAMCCLGVSAGLRSGELRAVSDDQIVRHKLPNGEMLYGLIIDKASIRNRKPLASRRPLTRICASGRLY</sequence>
<evidence type="ECO:0008006" key="2">
    <source>
        <dbReference type="Google" id="ProtNLM"/>
    </source>
</evidence>
<gene>
    <name evidence="1" type="ORF">TRIP_E280349</name>
</gene>
<dbReference type="EMBL" id="UPXP01000021">
    <property type="protein sequence ID" value="VBB40372.1"/>
    <property type="molecule type" value="Genomic_DNA"/>
</dbReference>